<evidence type="ECO:0000313" key="3">
    <source>
        <dbReference type="Proteomes" id="UP000775547"/>
    </source>
</evidence>
<organism evidence="2 3">
    <name type="scientific">Asterophora parasitica</name>
    <dbReference type="NCBI Taxonomy" id="117018"/>
    <lineage>
        <taxon>Eukaryota</taxon>
        <taxon>Fungi</taxon>
        <taxon>Dikarya</taxon>
        <taxon>Basidiomycota</taxon>
        <taxon>Agaricomycotina</taxon>
        <taxon>Agaricomycetes</taxon>
        <taxon>Agaricomycetidae</taxon>
        <taxon>Agaricales</taxon>
        <taxon>Tricholomatineae</taxon>
        <taxon>Lyophyllaceae</taxon>
        <taxon>Asterophora</taxon>
    </lineage>
</organism>
<reference evidence="2" key="2">
    <citation type="submission" date="2021-10" db="EMBL/GenBank/DDBJ databases">
        <title>Phylogenomics reveals ancestral predisposition of the termite-cultivated fungus Termitomyces towards a domesticated lifestyle.</title>
        <authorList>
            <person name="Auxier B."/>
            <person name="Grum-Grzhimaylo A."/>
            <person name="Cardenas M.E."/>
            <person name="Lodge J.D."/>
            <person name="Laessoe T."/>
            <person name="Pedersen O."/>
            <person name="Smith M.E."/>
            <person name="Kuyper T.W."/>
            <person name="Franco-Molano E.A."/>
            <person name="Baroni T.J."/>
            <person name="Aanen D.K."/>
        </authorList>
    </citation>
    <scope>NUCLEOTIDE SEQUENCE</scope>
    <source>
        <strain evidence="2">AP01</strain>
        <tissue evidence="2">Mycelium</tissue>
    </source>
</reference>
<dbReference type="Proteomes" id="UP000775547">
    <property type="component" value="Unassembled WGS sequence"/>
</dbReference>
<feature type="compositionally biased region" description="Low complexity" evidence="1">
    <location>
        <begin position="100"/>
        <end position="127"/>
    </location>
</feature>
<feature type="compositionally biased region" description="Low complexity" evidence="1">
    <location>
        <begin position="369"/>
        <end position="378"/>
    </location>
</feature>
<feature type="region of interest" description="Disordered" evidence="1">
    <location>
        <begin position="278"/>
        <end position="313"/>
    </location>
</feature>
<evidence type="ECO:0000256" key="1">
    <source>
        <dbReference type="SAM" id="MobiDB-lite"/>
    </source>
</evidence>
<gene>
    <name evidence="2" type="ORF">DXG03_009195</name>
</gene>
<feature type="region of interest" description="Disordered" evidence="1">
    <location>
        <begin position="34"/>
        <end position="253"/>
    </location>
</feature>
<dbReference type="OrthoDB" id="3249663at2759"/>
<feature type="compositionally biased region" description="Pro residues" evidence="1">
    <location>
        <begin position="185"/>
        <end position="195"/>
    </location>
</feature>
<proteinExistence type="predicted"/>
<dbReference type="EMBL" id="JABCKV010000085">
    <property type="protein sequence ID" value="KAG5644043.1"/>
    <property type="molecule type" value="Genomic_DNA"/>
</dbReference>
<evidence type="ECO:0000313" key="2">
    <source>
        <dbReference type="EMBL" id="KAG5644043.1"/>
    </source>
</evidence>
<comment type="caution">
    <text evidence="2">The sequence shown here is derived from an EMBL/GenBank/DDBJ whole genome shotgun (WGS) entry which is preliminary data.</text>
</comment>
<protein>
    <submittedName>
        <fullName evidence="2">Uncharacterized protein</fullName>
    </submittedName>
</protein>
<accession>A0A9P7G8C7</accession>
<feature type="region of interest" description="Disordered" evidence="1">
    <location>
        <begin position="357"/>
        <end position="380"/>
    </location>
</feature>
<name>A0A9P7G8C7_9AGAR</name>
<keyword evidence="3" id="KW-1185">Reference proteome</keyword>
<feature type="compositionally biased region" description="Polar residues" evidence="1">
    <location>
        <begin position="287"/>
        <end position="313"/>
    </location>
</feature>
<dbReference type="AlphaFoldDB" id="A0A9P7G8C7"/>
<reference evidence="2" key="1">
    <citation type="submission" date="2020-07" db="EMBL/GenBank/DDBJ databases">
        <authorList>
            <person name="Nieuwenhuis M."/>
            <person name="Van De Peppel L.J.J."/>
        </authorList>
    </citation>
    <scope>NUCLEOTIDE SEQUENCE</scope>
    <source>
        <strain evidence="2">AP01</strain>
        <tissue evidence="2">Mycelium</tissue>
    </source>
</reference>
<sequence length="409" mass="44175">MTEYTTSSQAMREYMTSRQRTAYWVQSHEETEFYSPSAPPIALGDAVPPSPAISVAESSGSIPPRMVLRFNNGQPDIPIPVSDESARSGRSQRRREHSGTRSSSTPRSPSAPSGQRRGRSGSHPSSPLAQSFPHDSDQYPGQAPEEIRILPSLGSAGPIPSTAGQPRSRSLPRSPAEPPSHRGAPPLPGPMPMPRSPLRTRTPYPHLSTSASRQGSLPPAPHSAPPTQETFTPEPWHPYAQSGRPPPLTHQKQPPAIIYAPSHLTSRPRYAPPAIYSHPPQMGPNGMTYSHSAPVHSATQQAQQGHIPSNLPSTMVPPALTLAQVREQEMEIEQRGGAWKGRTAQLKYGYGHDRARSLSLVPHPPPLRRSPSSSSLGSRDSEGTYYVLPADGQKVHVIVSCSLLATVIL</sequence>